<evidence type="ECO:0000259" key="1">
    <source>
        <dbReference type="Pfam" id="PF00391"/>
    </source>
</evidence>
<dbReference type="PATRIC" id="fig|1705561.3.peg.1305"/>
<proteinExistence type="predicted"/>
<gene>
    <name evidence="2" type="ORF">AMS66_01020</name>
</gene>
<protein>
    <recommendedName>
        <fullName evidence="1">PEP-utilising enzyme mobile domain-containing protein</fullName>
    </recommendedName>
</protein>
<dbReference type="PANTHER" id="PTHR43615:SF1">
    <property type="entry name" value="PPDK_N DOMAIN-CONTAINING PROTEIN"/>
    <property type="match status" value="1"/>
</dbReference>
<organism evidence="2 3">
    <name type="scientific">Paenibacillus xylanivorans</name>
    <dbReference type="NCBI Taxonomy" id="1705561"/>
    <lineage>
        <taxon>Bacteria</taxon>
        <taxon>Bacillati</taxon>
        <taxon>Bacillota</taxon>
        <taxon>Bacilli</taxon>
        <taxon>Bacillales</taxon>
        <taxon>Paenibacillaceae</taxon>
        <taxon>Paenibacillus</taxon>
    </lineage>
</organism>
<dbReference type="GO" id="GO:0016772">
    <property type="term" value="F:transferase activity, transferring phosphorus-containing groups"/>
    <property type="evidence" value="ECO:0007669"/>
    <property type="project" value="InterPro"/>
</dbReference>
<dbReference type="InterPro" id="IPR008279">
    <property type="entry name" value="PEP-util_enz_mobile_dom"/>
</dbReference>
<dbReference type="Pfam" id="PF00391">
    <property type="entry name" value="PEP-utilizers"/>
    <property type="match status" value="1"/>
</dbReference>
<evidence type="ECO:0000313" key="2">
    <source>
        <dbReference type="EMBL" id="KOY18322.1"/>
    </source>
</evidence>
<dbReference type="EMBL" id="LITU01000011">
    <property type="protein sequence ID" value="KOY18322.1"/>
    <property type="molecule type" value="Genomic_DNA"/>
</dbReference>
<dbReference type="InterPro" id="IPR051549">
    <property type="entry name" value="PEP_Utilizing_Enz"/>
</dbReference>
<reference evidence="2 3" key="1">
    <citation type="submission" date="2015-08" db="EMBL/GenBank/DDBJ databases">
        <title>Draft genome sequence of cellulolytic and xylanolytic Paenibacillus sp. A59, isolated from a decaying forest soil from Patagonia, Argentina.</title>
        <authorList>
            <person name="Ghio S."/>
            <person name="Caceres A.M."/>
            <person name="Talia P."/>
            <person name="Grasso D."/>
            <person name="Campos E."/>
        </authorList>
    </citation>
    <scope>NUCLEOTIDE SEQUENCE [LARGE SCALE GENOMIC DNA]</scope>
    <source>
        <strain evidence="2 3">A59</strain>
    </source>
</reference>
<evidence type="ECO:0000313" key="3">
    <source>
        <dbReference type="Proteomes" id="UP000037688"/>
    </source>
</evidence>
<dbReference type="RefSeq" id="WP_053779063.1">
    <property type="nucleotide sequence ID" value="NZ_LITU01000011.1"/>
</dbReference>
<feature type="domain" description="PEP-utilising enzyme mobile" evidence="1">
    <location>
        <begin position="466"/>
        <end position="536"/>
    </location>
</feature>
<name>A0A0M9BUB7_9BACL</name>
<dbReference type="OrthoDB" id="9765468at2"/>
<comment type="caution">
    <text evidence="2">The sequence shown here is derived from an EMBL/GenBank/DDBJ whole genome shotgun (WGS) entry which is preliminary data.</text>
</comment>
<dbReference type="Gene3D" id="3.50.30.10">
    <property type="entry name" value="Phosphohistidine domain"/>
    <property type="match status" value="1"/>
</dbReference>
<dbReference type="PANTHER" id="PTHR43615">
    <property type="entry name" value="PHOSPHOENOLPYRUVATE SYNTHASE-RELATED"/>
    <property type="match status" value="1"/>
</dbReference>
<accession>A0A0M9BUB7</accession>
<dbReference type="Proteomes" id="UP000037688">
    <property type="component" value="Unassembled WGS sequence"/>
</dbReference>
<sequence>MNTSVDDKHDILLQDQEMESAFWVQNDVQFPNPLSPLFASFLLPAMEKGMESAFEKWSMNTKRIRTRLWNGFYYQSIELHETDLSTRQNEHFKKVRAEIPNLLTTFKHHVADTLMPFYTKLDAWAEEKMTVKQAAERLHEMEDFFYLAWRIHYEVLLPKQSAGWLLEDAYKGAGLQDDPVSVYSLLLGTMNKSLETDRELWMLARSVSEQHELSTHFKKLPSQQLKSVLATSDIGLMFLEQIKRFLAVYGYRSTDSHEFLEKTWKEDIDFVLALVQSLQQSSYDFDSHFESVIKKREALLKETLGQIEDSYLREDFIQIWEQAIKVWRIEEDHHFYIDAMLPARSRIFLLQVGNLLVELDILQDNQDIFYLYLYEVRNLLQQPKNVAEQLKARKRELEDLRQMPPIPFLGVISEVRADRELERIFGFSQEPVSMEMKTFKGYGASRGIYKGNVRIVNSQSDFNNINSGEVLVCKSTAPAWTVLFSKIGALITDSGGILSHAGIIAREYELPAVLGTKVATSMLKDGDTVIVDGNKGVVYFDL</sequence>
<dbReference type="SUPFAM" id="SSF52009">
    <property type="entry name" value="Phosphohistidine domain"/>
    <property type="match status" value="1"/>
</dbReference>
<dbReference type="AlphaFoldDB" id="A0A0M9BUB7"/>
<keyword evidence="3" id="KW-1185">Reference proteome</keyword>
<dbReference type="InterPro" id="IPR036637">
    <property type="entry name" value="Phosphohistidine_dom_sf"/>
</dbReference>